<dbReference type="AlphaFoldDB" id="A0A067M493"/>
<protein>
    <submittedName>
        <fullName evidence="1">Uncharacterized protein</fullName>
    </submittedName>
</protein>
<gene>
    <name evidence="1" type="ORF">BOTBODRAFT_254212</name>
</gene>
<keyword evidence="2" id="KW-1185">Reference proteome</keyword>
<sequence length="115" mass="12542">MPIMQLGSCSYRCSTRYIRSASSPSLRSIHSSLHPWSSCSLAGLLQGSKPGAYETDDIFDHPVEARSRPHTPALIWPIRRICAFSLTAWSLTTTGHQGSKGSSRSGIMQVFSKGC</sequence>
<dbReference type="EMBL" id="KL198138">
    <property type="protein sequence ID" value="KDQ06381.1"/>
    <property type="molecule type" value="Genomic_DNA"/>
</dbReference>
<accession>A0A067M493</accession>
<name>A0A067M493_BOTB1</name>
<dbReference type="HOGENOM" id="CLU_2108638_0_0_1"/>
<reference evidence="2" key="1">
    <citation type="journal article" date="2014" name="Proc. Natl. Acad. Sci. U.S.A.">
        <title>Extensive sampling of basidiomycete genomes demonstrates inadequacy of the white-rot/brown-rot paradigm for wood decay fungi.</title>
        <authorList>
            <person name="Riley R."/>
            <person name="Salamov A.A."/>
            <person name="Brown D.W."/>
            <person name="Nagy L.G."/>
            <person name="Floudas D."/>
            <person name="Held B.W."/>
            <person name="Levasseur A."/>
            <person name="Lombard V."/>
            <person name="Morin E."/>
            <person name="Otillar R."/>
            <person name="Lindquist E.A."/>
            <person name="Sun H."/>
            <person name="LaButti K.M."/>
            <person name="Schmutz J."/>
            <person name="Jabbour D."/>
            <person name="Luo H."/>
            <person name="Baker S.E."/>
            <person name="Pisabarro A.G."/>
            <person name="Walton J.D."/>
            <person name="Blanchette R.A."/>
            <person name="Henrissat B."/>
            <person name="Martin F."/>
            <person name="Cullen D."/>
            <person name="Hibbett D.S."/>
            <person name="Grigoriev I.V."/>
        </authorList>
    </citation>
    <scope>NUCLEOTIDE SEQUENCE [LARGE SCALE GENOMIC DNA]</scope>
    <source>
        <strain evidence="2">FD-172 SS1</strain>
    </source>
</reference>
<evidence type="ECO:0000313" key="2">
    <source>
        <dbReference type="Proteomes" id="UP000027195"/>
    </source>
</evidence>
<proteinExistence type="predicted"/>
<evidence type="ECO:0000313" key="1">
    <source>
        <dbReference type="EMBL" id="KDQ06381.1"/>
    </source>
</evidence>
<organism evidence="1 2">
    <name type="scientific">Botryobasidium botryosum (strain FD-172 SS1)</name>
    <dbReference type="NCBI Taxonomy" id="930990"/>
    <lineage>
        <taxon>Eukaryota</taxon>
        <taxon>Fungi</taxon>
        <taxon>Dikarya</taxon>
        <taxon>Basidiomycota</taxon>
        <taxon>Agaricomycotina</taxon>
        <taxon>Agaricomycetes</taxon>
        <taxon>Cantharellales</taxon>
        <taxon>Botryobasidiaceae</taxon>
        <taxon>Botryobasidium</taxon>
    </lineage>
</organism>
<dbReference type="InParanoid" id="A0A067M493"/>
<dbReference type="Proteomes" id="UP000027195">
    <property type="component" value="Unassembled WGS sequence"/>
</dbReference>